<dbReference type="PANTHER" id="PTHR28069">
    <property type="entry name" value="GH20023P"/>
    <property type="match status" value="1"/>
</dbReference>
<organism evidence="2 3">
    <name type="scientific">Symbiodinium pilosum</name>
    <name type="common">Dinoflagellate</name>
    <dbReference type="NCBI Taxonomy" id="2952"/>
    <lineage>
        <taxon>Eukaryota</taxon>
        <taxon>Sar</taxon>
        <taxon>Alveolata</taxon>
        <taxon>Dinophyceae</taxon>
        <taxon>Suessiales</taxon>
        <taxon>Symbiodiniaceae</taxon>
        <taxon>Symbiodinium</taxon>
    </lineage>
</organism>
<reference evidence="2" key="1">
    <citation type="submission" date="2021-02" db="EMBL/GenBank/DDBJ databases">
        <authorList>
            <person name="Dougan E. K."/>
            <person name="Rhodes N."/>
            <person name="Thang M."/>
            <person name="Chan C."/>
        </authorList>
    </citation>
    <scope>NUCLEOTIDE SEQUENCE</scope>
</reference>
<dbReference type="PANTHER" id="PTHR28069:SF2">
    <property type="entry name" value="GH20023P"/>
    <property type="match status" value="1"/>
</dbReference>
<dbReference type="Proteomes" id="UP000649617">
    <property type="component" value="Unassembled WGS sequence"/>
</dbReference>
<proteinExistence type="predicted"/>
<comment type="caution">
    <text evidence="2">The sequence shown here is derived from an EMBL/GenBank/DDBJ whole genome shotgun (WGS) entry which is preliminary data.</text>
</comment>
<dbReference type="InterPro" id="IPR046824">
    <property type="entry name" value="Mss51-like_C"/>
</dbReference>
<accession>A0A812NHK3</accession>
<keyword evidence="3" id="KW-1185">Reference proteome</keyword>
<dbReference type="Pfam" id="PF20179">
    <property type="entry name" value="MSS51_C"/>
    <property type="match status" value="1"/>
</dbReference>
<name>A0A812NHK3_SYMPI</name>
<gene>
    <name evidence="2" type="primary">ML5</name>
    <name evidence="2" type="ORF">SPIL2461_LOCUS7409</name>
</gene>
<feature type="domain" description="Mitochondrial splicing suppressor 51-like C-terminal" evidence="1">
    <location>
        <begin position="155"/>
        <end position="313"/>
    </location>
</feature>
<evidence type="ECO:0000259" key="1">
    <source>
        <dbReference type="Pfam" id="PF20179"/>
    </source>
</evidence>
<protein>
    <submittedName>
        <fullName evidence="2">ML5 protein</fullName>
    </submittedName>
</protein>
<sequence>MTCAVGNVPPRSFDSLSVEALLLYPFERIEDELRRACNELVQGEAAIPQGIALEAKRIWTLMRDLERADEAGDDSLGKVKELAQAWSLLLSRVQAQALDRAGVPHPAIMIPSTDDQRDFWHRFATGVEFLPESDLEEDLLAALSEEWTAVATIGEALRALISLNASYTPHSKTSIAVAVLGPSTTLEYQRGVEDLHHKLLACLLGLDNTSALRPSVHLTFCGLDVPDAMHGHAWKGCQLDIEHRQCLWHNMKMDPTQALDLVVAMNAGTSVAQYRESWRATLKELANLEQCLLWFTGYTLPEAADTWKDLQANCPRAILLYCGVGRSSTLMGFDRVELGATPCSYPGKANYSICAVWLPGSHGSAMEQACLTDQALPTWPVLLESDVSSPARSTHT</sequence>
<dbReference type="OrthoDB" id="443101at2759"/>
<dbReference type="EMBL" id="CAJNIZ010011558">
    <property type="protein sequence ID" value="CAE7321138.1"/>
    <property type="molecule type" value="Genomic_DNA"/>
</dbReference>
<dbReference type="AlphaFoldDB" id="A0A812NHK3"/>
<evidence type="ECO:0000313" key="3">
    <source>
        <dbReference type="Proteomes" id="UP000649617"/>
    </source>
</evidence>
<evidence type="ECO:0000313" key="2">
    <source>
        <dbReference type="EMBL" id="CAE7321138.1"/>
    </source>
</evidence>